<sequence length="169" mass="18842">MKSGHGMGKEVSLQVRISRFLIASVLLIGTAAVVFAQGPPGRDPYNPPPGHGGIPPGQAKKQGYGHVPPGQAKKYDDWRFRQNDRSHFYSHYRHDADHWKGKKRPMFVRGQALPRGYTIQPVPRSYWQGVPPPPPGYQYGYSDGYVVAYDPMTRIVADVMDLVNAAVSR</sequence>
<dbReference type="EMBL" id="SHKW01000001">
    <property type="protein sequence ID" value="RZU43710.1"/>
    <property type="molecule type" value="Genomic_DNA"/>
</dbReference>
<organism evidence="2 3">
    <name type="scientific">Edaphobacter modestus</name>
    <dbReference type="NCBI Taxonomy" id="388466"/>
    <lineage>
        <taxon>Bacteria</taxon>
        <taxon>Pseudomonadati</taxon>
        <taxon>Acidobacteriota</taxon>
        <taxon>Terriglobia</taxon>
        <taxon>Terriglobales</taxon>
        <taxon>Acidobacteriaceae</taxon>
        <taxon>Edaphobacter</taxon>
    </lineage>
</organism>
<evidence type="ECO:0000313" key="2">
    <source>
        <dbReference type="EMBL" id="RZU43710.1"/>
    </source>
</evidence>
<evidence type="ECO:0000313" key="3">
    <source>
        <dbReference type="Proteomes" id="UP000292958"/>
    </source>
</evidence>
<accession>A0A4Q7Z0M3</accession>
<dbReference type="AlphaFoldDB" id="A0A4Q7Z0M3"/>
<comment type="caution">
    <text evidence="2">The sequence shown here is derived from an EMBL/GenBank/DDBJ whole genome shotgun (WGS) entry which is preliminary data.</text>
</comment>
<gene>
    <name evidence="2" type="ORF">BDD14_5409</name>
</gene>
<dbReference type="Proteomes" id="UP000292958">
    <property type="component" value="Unassembled WGS sequence"/>
</dbReference>
<reference evidence="2 3" key="1">
    <citation type="submission" date="2019-02" db="EMBL/GenBank/DDBJ databases">
        <title>Genomic Encyclopedia of Archaeal and Bacterial Type Strains, Phase II (KMG-II): from individual species to whole genera.</title>
        <authorList>
            <person name="Goeker M."/>
        </authorList>
    </citation>
    <scope>NUCLEOTIDE SEQUENCE [LARGE SCALE GENOMIC DNA]</scope>
    <source>
        <strain evidence="2 3">DSM 18101</strain>
    </source>
</reference>
<keyword evidence="3" id="KW-1185">Reference proteome</keyword>
<evidence type="ECO:0000256" key="1">
    <source>
        <dbReference type="SAM" id="MobiDB-lite"/>
    </source>
</evidence>
<feature type="compositionally biased region" description="Pro residues" evidence="1">
    <location>
        <begin position="41"/>
        <end position="50"/>
    </location>
</feature>
<evidence type="ECO:0008006" key="4">
    <source>
        <dbReference type="Google" id="ProtNLM"/>
    </source>
</evidence>
<name>A0A4Q7Z0M3_9BACT</name>
<protein>
    <recommendedName>
        <fullName evidence="4">Nickel/cobalt transporter regulator</fullName>
    </recommendedName>
</protein>
<dbReference type="RefSeq" id="WP_242618205.1">
    <property type="nucleotide sequence ID" value="NZ_SHKW01000001.1"/>
</dbReference>
<feature type="region of interest" description="Disordered" evidence="1">
    <location>
        <begin position="39"/>
        <end position="77"/>
    </location>
</feature>
<dbReference type="Gene3D" id="3.10.450.160">
    <property type="entry name" value="inner membrane protein cigr"/>
    <property type="match status" value="1"/>
</dbReference>
<proteinExistence type="predicted"/>